<gene>
    <name evidence="1" type="ORF">CTOB1V02_LOCUS1650</name>
</gene>
<reference evidence="1" key="1">
    <citation type="submission" date="2020-11" db="EMBL/GenBank/DDBJ databases">
        <authorList>
            <person name="Tran Van P."/>
        </authorList>
    </citation>
    <scope>NUCLEOTIDE SEQUENCE</scope>
</reference>
<dbReference type="AlphaFoldDB" id="A0A7R8ZHA5"/>
<evidence type="ECO:0000313" key="1">
    <source>
        <dbReference type="EMBL" id="CAD7223670.1"/>
    </source>
</evidence>
<organism evidence="1">
    <name type="scientific">Cyprideis torosa</name>
    <dbReference type="NCBI Taxonomy" id="163714"/>
    <lineage>
        <taxon>Eukaryota</taxon>
        <taxon>Metazoa</taxon>
        <taxon>Ecdysozoa</taxon>
        <taxon>Arthropoda</taxon>
        <taxon>Crustacea</taxon>
        <taxon>Oligostraca</taxon>
        <taxon>Ostracoda</taxon>
        <taxon>Podocopa</taxon>
        <taxon>Podocopida</taxon>
        <taxon>Cytherocopina</taxon>
        <taxon>Cytheroidea</taxon>
        <taxon>Cytherideidae</taxon>
        <taxon>Cyprideis</taxon>
    </lineage>
</organism>
<dbReference type="EMBL" id="OB660236">
    <property type="protein sequence ID" value="CAD7223670.1"/>
    <property type="molecule type" value="Genomic_DNA"/>
</dbReference>
<name>A0A7R8ZHA5_9CRUS</name>
<proteinExistence type="predicted"/>
<accession>A0A7R8ZHA5</accession>
<protein>
    <submittedName>
        <fullName evidence="1">Uncharacterized protein</fullName>
    </submittedName>
</protein>
<sequence>MLLQILNVDRLYGSASEPTAIPSQVSGLEVKVLGFSTYPQHRRSILSQLHHHIPGRESRQYRLYNHEEQNKENEMKINNIIPLAAEHLLTFNELLKAKIQDDRLAAPEPISDTLPGYPGNVFDFEDNAKAFSTHVKFGGTNDQQYRAGDGHHVHIGGFEFDYYPDNEYPDPILMKISKQEEAIRRRVQHGRRPGLHRRRPWNCPNGDCSMLGLSKEQEETNAERLLPTAAGTDGRSHRLIDGIQIQGVQNRFVEKSSNAASCILSVQHSHCIMTFRHPFLHSTAIL</sequence>